<proteinExistence type="predicted"/>
<dbReference type="RefSeq" id="WP_003441331.1">
    <property type="nucleotide sequence ID" value="NZ_APLF01000009.1"/>
</dbReference>
<sequence>MKNKTKLFVLAVFILVGGYFLINIFIGKLTYNVGGQRGYSKSLIESKERDVFVKKLNHKITPNSLKLNSNYAFFIERGFNYGNNSIFVTDSLIGNNQDSPYQLIYGCINPCKKFKSCNYDCDKEKYIHRDTLVLLESSSAFKLELENDFIRDTITYDILYNTLQSYKVDTIGKIKVWDSKILN</sequence>
<protein>
    <submittedName>
        <fullName evidence="2">Uncharacterized protein</fullName>
    </submittedName>
</protein>
<evidence type="ECO:0000313" key="2">
    <source>
        <dbReference type="EMBL" id="EMY80998.1"/>
    </source>
</evidence>
<gene>
    <name evidence="2" type="ORF">pgond44_10571</name>
</gene>
<dbReference type="EMBL" id="APLF01000009">
    <property type="protein sequence ID" value="EMY80998.1"/>
    <property type="molecule type" value="Genomic_DNA"/>
</dbReference>
<feature type="transmembrane region" description="Helical" evidence="1">
    <location>
        <begin position="7"/>
        <end position="26"/>
    </location>
</feature>
<evidence type="ECO:0000313" key="3">
    <source>
        <dbReference type="Proteomes" id="UP000012317"/>
    </source>
</evidence>
<reference evidence="2 3" key="1">
    <citation type="journal article" date="2014" name="Genome Biol. Evol.">
        <title>Extensive gene acquisition in the extremely psychrophilic bacterial species Psychroflexus torquis and the link to sea-ice ecosystem specialism.</title>
        <authorList>
            <person name="Feng S."/>
            <person name="Powell S.M."/>
            <person name="Wilson R."/>
            <person name="Bowman J.P."/>
        </authorList>
    </citation>
    <scope>NUCLEOTIDE SEQUENCE [LARGE SCALE GENOMIC DNA]</scope>
    <source>
        <strain evidence="2 3">ACAM 44</strain>
    </source>
</reference>
<keyword evidence="3" id="KW-1185">Reference proteome</keyword>
<name>N1WYR7_9FLAO</name>
<dbReference type="AlphaFoldDB" id="N1WYR7"/>
<dbReference type="STRING" id="1189619.pgond44_10571"/>
<comment type="caution">
    <text evidence="2">The sequence shown here is derived from an EMBL/GenBank/DDBJ whole genome shotgun (WGS) entry which is preliminary data.</text>
</comment>
<keyword evidence="1" id="KW-0472">Membrane</keyword>
<organism evidence="2 3">
    <name type="scientific">Psychroflexus gondwanensis ACAM 44</name>
    <dbReference type="NCBI Taxonomy" id="1189619"/>
    <lineage>
        <taxon>Bacteria</taxon>
        <taxon>Pseudomonadati</taxon>
        <taxon>Bacteroidota</taxon>
        <taxon>Flavobacteriia</taxon>
        <taxon>Flavobacteriales</taxon>
        <taxon>Flavobacteriaceae</taxon>
        <taxon>Psychroflexus</taxon>
    </lineage>
</organism>
<keyword evidence="1" id="KW-0812">Transmembrane</keyword>
<keyword evidence="1" id="KW-1133">Transmembrane helix</keyword>
<evidence type="ECO:0000256" key="1">
    <source>
        <dbReference type="SAM" id="Phobius"/>
    </source>
</evidence>
<accession>N1WYR7</accession>
<dbReference type="Proteomes" id="UP000012317">
    <property type="component" value="Unassembled WGS sequence"/>
</dbReference>